<name>A0A421B613_9PSEU</name>
<dbReference type="GO" id="GO:0006281">
    <property type="term" value="P:DNA repair"/>
    <property type="evidence" value="ECO:0007669"/>
    <property type="project" value="TreeGrafter"/>
</dbReference>
<evidence type="ECO:0000313" key="1">
    <source>
        <dbReference type="EMBL" id="RLK59926.1"/>
    </source>
</evidence>
<dbReference type="RefSeq" id="WP_121388922.1">
    <property type="nucleotide sequence ID" value="NZ_RCDD01000001.1"/>
</dbReference>
<sequence>MAKVDPTDVRPRLLVLWDIDHTLIETRGVGFRFFQRAFQSATGRPLARRAKIAGRTELDIIRESLRVNDIEPTDDAVSNVAVALTREYEAGRVELGQVGQALPGAHDALHSLTTNALVFQTVLTGNLPEVARVKLEVFGLANYLNLDAGAFGADHTERAALVGVAQERASARTGVSFSSDATVLIGDTPGDVAAGRAAGARVIGIATGKTTVKELQQQGATQAVESLQGVDMGALLGL</sequence>
<dbReference type="EMBL" id="RCDD01000001">
    <property type="protein sequence ID" value="RLK59926.1"/>
    <property type="molecule type" value="Genomic_DNA"/>
</dbReference>
<dbReference type="PANTHER" id="PTHR43434:SF1">
    <property type="entry name" value="PHOSPHOGLYCOLATE PHOSPHATASE"/>
    <property type="match status" value="1"/>
</dbReference>
<proteinExistence type="predicted"/>
<dbReference type="Gene3D" id="1.10.150.240">
    <property type="entry name" value="Putative phosphatase, domain 2"/>
    <property type="match status" value="1"/>
</dbReference>
<dbReference type="InterPro" id="IPR036412">
    <property type="entry name" value="HAD-like_sf"/>
</dbReference>
<dbReference type="Proteomes" id="UP000282454">
    <property type="component" value="Unassembled WGS sequence"/>
</dbReference>
<comment type="caution">
    <text evidence="1">The sequence shown here is derived from an EMBL/GenBank/DDBJ whole genome shotgun (WGS) entry which is preliminary data.</text>
</comment>
<accession>A0A421B613</accession>
<evidence type="ECO:0000313" key="2">
    <source>
        <dbReference type="Proteomes" id="UP000282454"/>
    </source>
</evidence>
<dbReference type="InterPro" id="IPR023214">
    <property type="entry name" value="HAD_sf"/>
</dbReference>
<dbReference type="OrthoDB" id="9781769at2"/>
<dbReference type="InterPro" id="IPR023198">
    <property type="entry name" value="PGP-like_dom2"/>
</dbReference>
<dbReference type="Gene3D" id="3.40.50.1000">
    <property type="entry name" value="HAD superfamily/HAD-like"/>
    <property type="match status" value="1"/>
</dbReference>
<dbReference type="SUPFAM" id="SSF56784">
    <property type="entry name" value="HAD-like"/>
    <property type="match status" value="1"/>
</dbReference>
<keyword evidence="1" id="KW-0378">Hydrolase</keyword>
<gene>
    <name evidence="1" type="ORF">CLV68_0416</name>
</gene>
<dbReference type="Pfam" id="PF13242">
    <property type="entry name" value="Hydrolase_like"/>
    <property type="match status" value="1"/>
</dbReference>
<protein>
    <submittedName>
        <fullName evidence="1">Phosphoglycolate phosphatase-like HAD superfamily hydrolase</fullName>
    </submittedName>
</protein>
<reference evidence="1 2" key="1">
    <citation type="submission" date="2018-10" db="EMBL/GenBank/DDBJ databases">
        <title>Genomic Encyclopedia of Archaeal and Bacterial Type Strains, Phase II (KMG-II): from individual species to whole genera.</title>
        <authorList>
            <person name="Goeker M."/>
        </authorList>
    </citation>
    <scope>NUCLEOTIDE SEQUENCE [LARGE SCALE GENOMIC DNA]</scope>
    <source>
        <strain evidence="1 2">DSM 45657</strain>
    </source>
</reference>
<dbReference type="GO" id="GO:0008967">
    <property type="term" value="F:phosphoglycolate phosphatase activity"/>
    <property type="evidence" value="ECO:0007669"/>
    <property type="project" value="TreeGrafter"/>
</dbReference>
<dbReference type="AlphaFoldDB" id="A0A421B613"/>
<organism evidence="1 2">
    <name type="scientific">Actinokineospora cianjurensis</name>
    <dbReference type="NCBI Taxonomy" id="585224"/>
    <lineage>
        <taxon>Bacteria</taxon>
        <taxon>Bacillati</taxon>
        <taxon>Actinomycetota</taxon>
        <taxon>Actinomycetes</taxon>
        <taxon>Pseudonocardiales</taxon>
        <taxon>Pseudonocardiaceae</taxon>
        <taxon>Actinokineospora</taxon>
    </lineage>
</organism>
<keyword evidence="2" id="KW-1185">Reference proteome</keyword>
<dbReference type="PANTHER" id="PTHR43434">
    <property type="entry name" value="PHOSPHOGLYCOLATE PHOSPHATASE"/>
    <property type="match status" value="1"/>
</dbReference>
<dbReference type="GO" id="GO:0005829">
    <property type="term" value="C:cytosol"/>
    <property type="evidence" value="ECO:0007669"/>
    <property type="project" value="TreeGrafter"/>
</dbReference>
<dbReference type="InterPro" id="IPR050155">
    <property type="entry name" value="HAD-like_hydrolase_sf"/>
</dbReference>